<dbReference type="EC" id="3.1.11.6" evidence="6"/>
<comment type="similarity">
    <text evidence="1 6">Belongs to the XseB family.</text>
</comment>
<evidence type="ECO:0000256" key="3">
    <source>
        <dbReference type="ARBA" id="ARBA00022722"/>
    </source>
</evidence>
<evidence type="ECO:0000256" key="5">
    <source>
        <dbReference type="ARBA" id="ARBA00022839"/>
    </source>
</evidence>
<comment type="subunit">
    <text evidence="6">Heterooligomer composed of large and small subunits.</text>
</comment>
<name>A0A0R2CPM1_9LACO</name>
<keyword evidence="2 6" id="KW-0963">Cytoplasm</keyword>
<comment type="caution">
    <text evidence="8">The sequence shown here is derived from an EMBL/GenBank/DDBJ whole genome shotgun (WGS) entry which is preliminary data.</text>
</comment>
<dbReference type="Proteomes" id="UP000051586">
    <property type="component" value="Unassembled WGS sequence"/>
</dbReference>
<dbReference type="STRING" id="1423745.GCA_001311215_00101"/>
<dbReference type="Pfam" id="PF02609">
    <property type="entry name" value="Exonuc_VII_S"/>
    <property type="match status" value="1"/>
</dbReference>
<evidence type="ECO:0000256" key="4">
    <source>
        <dbReference type="ARBA" id="ARBA00022801"/>
    </source>
</evidence>
<dbReference type="EMBL" id="AYZI01000003">
    <property type="protein sequence ID" value="KRM91796.1"/>
    <property type="molecule type" value="Genomic_DNA"/>
</dbReference>
<dbReference type="InterPro" id="IPR037004">
    <property type="entry name" value="Exonuc_VII_ssu_sf"/>
</dbReference>
<evidence type="ECO:0000256" key="1">
    <source>
        <dbReference type="ARBA" id="ARBA00009998"/>
    </source>
</evidence>
<keyword evidence="4 6" id="KW-0378">Hydrolase</keyword>
<keyword evidence="3 6" id="KW-0540">Nuclease</keyword>
<dbReference type="NCBIfam" id="NF002138">
    <property type="entry name" value="PRK00977.1-2"/>
    <property type="match status" value="1"/>
</dbReference>
<dbReference type="NCBIfam" id="TIGR01280">
    <property type="entry name" value="xseB"/>
    <property type="match status" value="1"/>
</dbReference>
<gene>
    <name evidence="6" type="primary">xseB</name>
    <name evidence="8" type="ORF">FC87_GL000620</name>
</gene>
<accession>A0A0R2CPM1</accession>
<evidence type="ECO:0000256" key="6">
    <source>
        <dbReference type="HAMAP-Rule" id="MF_00337"/>
    </source>
</evidence>
<comment type="subcellular location">
    <subcellularLocation>
        <location evidence="6">Cytoplasm</location>
    </subcellularLocation>
</comment>
<feature type="region of interest" description="Disordered" evidence="7">
    <location>
        <begin position="57"/>
        <end position="97"/>
    </location>
</feature>
<dbReference type="AlphaFoldDB" id="A0A0R2CPM1"/>
<proteinExistence type="inferred from homology"/>
<comment type="function">
    <text evidence="6">Bidirectionally degrades single-stranded DNA into large acid-insoluble oligonucleotides, which are then degraded further into small acid-soluble oligonucleotides.</text>
</comment>
<evidence type="ECO:0000313" key="8">
    <source>
        <dbReference type="EMBL" id="KRM91796.1"/>
    </source>
</evidence>
<dbReference type="PATRIC" id="fig|1423745.4.peg.660"/>
<dbReference type="PANTHER" id="PTHR34137">
    <property type="entry name" value="EXODEOXYRIBONUCLEASE 7 SMALL SUBUNIT"/>
    <property type="match status" value="1"/>
</dbReference>
<evidence type="ECO:0000256" key="7">
    <source>
        <dbReference type="SAM" id="MobiDB-lite"/>
    </source>
</evidence>
<dbReference type="GO" id="GO:0006308">
    <property type="term" value="P:DNA catabolic process"/>
    <property type="evidence" value="ECO:0007669"/>
    <property type="project" value="UniProtKB-UniRule"/>
</dbReference>
<dbReference type="HAMAP" id="MF_00337">
    <property type="entry name" value="Exonuc_7_S"/>
    <property type="match status" value="1"/>
</dbReference>
<dbReference type="Gene3D" id="1.10.287.1040">
    <property type="entry name" value="Exonuclease VII, small subunit"/>
    <property type="match status" value="1"/>
</dbReference>
<dbReference type="GO" id="GO:0009318">
    <property type="term" value="C:exodeoxyribonuclease VII complex"/>
    <property type="evidence" value="ECO:0007669"/>
    <property type="project" value="UniProtKB-UniRule"/>
</dbReference>
<dbReference type="PANTHER" id="PTHR34137:SF1">
    <property type="entry name" value="EXODEOXYRIBONUCLEASE 7 SMALL SUBUNIT"/>
    <property type="match status" value="1"/>
</dbReference>
<comment type="catalytic activity">
    <reaction evidence="6">
        <text>Exonucleolytic cleavage in either 5'- to 3'- or 3'- to 5'-direction to yield nucleoside 5'-phosphates.</text>
        <dbReference type="EC" id="3.1.11.6"/>
    </reaction>
</comment>
<organism evidence="8 9">
    <name type="scientific">Fructilactobacillus florum DSM 22689 = JCM 16035</name>
    <dbReference type="NCBI Taxonomy" id="1423745"/>
    <lineage>
        <taxon>Bacteria</taxon>
        <taxon>Bacillati</taxon>
        <taxon>Bacillota</taxon>
        <taxon>Bacilli</taxon>
        <taxon>Lactobacillales</taxon>
        <taxon>Lactobacillaceae</taxon>
        <taxon>Fructilactobacillus</taxon>
    </lineage>
</organism>
<dbReference type="SUPFAM" id="SSF116842">
    <property type="entry name" value="XseB-like"/>
    <property type="match status" value="1"/>
</dbReference>
<evidence type="ECO:0000313" key="9">
    <source>
        <dbReference type="Proteomes" id="UP000051586"/>
    </source>
</evidence>
<dbReference type="RefSeq" id="WP_009166792.1">
    <property type="nucleotide sequence ID" value="NZ_AYZI01000003.1"/>
</dbReference>
<protein>
    <recommendedName>
        <fullName evidence="6">Exodeoxyribonuclease 7 small subunit</fullName>
        <ecNumber evidence="6">3.1.11.6</ecNumber>
    </recommendedName>
    <alternativeName>
        <fullName evidence="6">Exodeoxyribonuclease VII small subunit</fullName>
        <shortName evidence="6">Exonuclease VII small subunit</shortName>
    </alternativeName>
</protein>
<dbReference type="GO" id="GO:0005829">
    <property type="term" value="C:cytosol"/>
    <property type="evidence" value="ECO:0007669"/>
    <property type="project" value="TreeGrafter"/>
</dbReference>
<keyword evidence="5 6" id="KW-0269">Exonuclease</keyword>
<reference evidence="8 9" key="1">
    <citation type="journal article" date="2015" name="Genome Announc.">
        <title>Expanding the biotechnology potential of lactobacilli through comparative genomics of 213 strains and associated genera.</title>
        <authorList>
            <person name="Sun Z."/>
            <person name="Harris H.M."/>
            <person name="McCann A."/>
            <person name="Guo C."/>
            <person name="Argimon S."/>
            <person name="Zhang W."/>
            <person name="Yang X."/>
            <person name="Jeffery I.B."/>
            <person name="Cooney J.C."/>
            <person name="Kagawa T.F."/>
            <person name="Liu W."/>
            <person name="Song Y."/>
            <person name="Salvetti E."/>
            <person name="Wrobel A."/>
            <person name="Rasinkangas P."/>
            <person name="Parkhill J."/>
            <person name="Rea M.C."/>
            <person name="O'Sullivan O."/>
            <person name="Ritari J."/>
            <person name="Douillard F.P."/>
            <person name="Paul Ross R."/>
            <person name="Yang R."/>
            <person name="Briner A.E."/>
            <person name="Felis G.E."/>
            <person name="de Vos W.M."/>
            <person name="Barrangou R."/>
            <person name="Klaenhammer T.R."/>
            <person name="Caufield P.W."/>
            <person name="Cui Y."/>
            <person name="Zhang H."/>
            <person name="O'Toole P.W."/>
        </authorList>
    </citation>
    <scope>NUCLEOTIDE SEQUENCE [LARGE SCALE GENOMIC DNA]</scope>
    <source>
        <strain evidence="8 9">DSM 22689</strain>
    </source>
</reference>
<dbReference type="GO" id="GO:0008855">
    <property type="term" value="F:exodeoxyribonuclease VII activity"/>
    <property type="evidence" value="ECO:0007669"/>
    <property type="project" value="UniProtKB-UniRule"/>
</dbReference>
<sequence>MVAEEASFEANMQNLEKIVEELQTGDIPLEKALTEYQKGVELSNKLEKTLTNAKQTLAKMETSSGEEVPFKRDRGYDQAADNSNGHDDQTDDEADPF</sequence>
<dbReference type="InterPro" id="IPR003761">
    <property type="entry name" value="Exonuc_VII_S"/>
</dbReference>
<evidence type="ECO:0000256" key="2">
    <source>
        <dbReference type="ARBA" id="ARBA00022490"/>
    </source>
</evidence>